<dbReference type="EMBL" id="BSUZ01000001">
    <property type="protein sequence ID" value="GMA85561.1"/>
    <property type="molecule type" value="Genomic_DNA"/>
</dbReference>
<keyword evidence="5 9" id="KW-0812">Transmembrane</keyword>
<feature type="transmembrane region" description="Helical" evidence="9">
    <location>
        <begin position="21"/>
        <end position="44"/>
    </location>
</feature>
<comment type="similarity">
    <text evidence="2">Belongs to the autoinducer-2 exporter (AI-2E) (TC 2.A.86) family.</text>
</comment>
<keyword evidence="7 9" id="KW-0472">Membrane</keyword>
<organism evidence="10 11">
    <name type="scientific">Angustibacter aerolatus</name>
    <dbReference type="NCBI Taxonomy" id="1162965"/>
    <lineage>
        <taxon>Bacteria</taxon>
        <taxon>Bacillati</taxon>
        <taxon>Actinomycetota</taxon>
        <taxon>Actinomycetes</taxon>
        <taxon>Kineosporiales</taxon>
        <taxon>Kineosporiaceae</taxon>
    </lineage>
</organism>
<proteinExistence type="inferred from homology"/>
<feature type="region of interest" description="Disordered" evidence="8">
    <location>
        <begin position="220"/>
        <end position="244"/>
    </location>
</feature>
<comment type="subcellular location">
    <subcellularLocation>
        <location evidence="1">Cell membrane</location>
        <topology evidence="1">Multi-pass membrane protein</topology>
    </subcellularLocation>
</comment>
<evidence type="ECO:0000256" key="7">
    <source>
        <dbReference type="ARBA" id="ARBA00023136"/>
    </source>
</evidence>
<feature type="transmembrane region" description="Helical" evidence="9">
    <location>
        <begin position="127"/>
        <end position="154"/>
    </location>
</feature>
<evidence type="ECO:0008006" key="12">
    <source>
        <dbReference type="Google" id="ProtNLM"/>
    </source>
</evidence>
<dbReference type="InterPro" id="IPR002549">
    <property type="entry name" value="AI-2E-like"/>
</dbReference>
<protein>
    <recommendedName>
        <fullName evidence="12">AI-2E family transporter</fullName>
    </recommendedName>
</protein>
<evidence type="ECO:0000256" key="8">
    <source>
        <dbReference type="SAM" id="MobiDB-lite"/>
    </source>
</evidence>
<evidence type="ECO:0000313" key="11">
    <source>
        <dbReference type="Proteomes" id="UP001157017"/>
    </source>
</evidence>
<dbReference type="PANTHER" id="PTHR21716:SF53">
    <property type="entry name" value="PERMEASE PERM-RELATED"/>
    <property type="match status" value="1"/>
</dbReference>
<evidence type="ECO:0000256" key="3">
    <source>
        <dbReference type="ARBA" id="ARBA00022448"/>
    </source>
</evidence>
<evidence type="ECO:0000313" key="10">
    <source>
        <dbReference type="EMBL" id="GMA85561.1"/>
    </source>
</evidence>
<comment type="caution">
    <text evidence="10">The sequence shown here is derived from an EMBL/GenBank/DDBJ whole genome shotgun (WGS) entry which is preliminary data.</text>
</comment>
<feature type="transmembrane region" description="Helical" evidence="9">
    <location>
        <begin position="189"/>
        <end position="209"/>
    </location>
</feature>
<keyword evidence="3" id="KW-0813">Transport</keyword>
<accession>A0ABQ6JDB6</accession>
<gene>
    <name evidence="10" type="ORF">GCM10025868_08110</name>
</gene>
<evidence type="ECO:0000256" key="1">
    <source>
        <dbReference type="ARBA" id="ARBA00004651"/>
    </source>
</evidence>
<dbReference type="Proteomes" id="UP001157017">
    <property type="component" value="Unassembled WGS sequence"/>
</dbReference>
<keyword evidence="4" id="KW-1003">Cell membrane</keyword>
<sequence>MQTHQEQIRSIAQNLTTPAAGVLRGVATGVAGVVTIFVLAYLMVLEGPKVVDGLLHLMNPRTAERVRRVGSDCAGSITGYISGNLLISVICGVLTYATLKIVGIPFAGLIALFVAVADLIPLIGATLGAVVACLAALVDSVPSFVVVAIFFVLYQQPGEPPAAAAHPGAHGEGSTRWRCSSPSWWRSSLAGILGALLAIPVAGMIQVISRDLWDHRRGRMKDQPTVGEDREVVEPPADTAVEHR</sequence>
<dbReference type="Pfam" id="PF01594">
    <property type="entry name" value="AI-2E_transport"/>
    <property type="match status" value="1"/>
</dbReference>
<evidence type="ECO:0000256" key="4">
    <source>
        <dbReference type="ARBA" id="ARBA00022475"/>
    </source>
</evidence>
<reference evidence="11" key="1">
    <citation type="journal article" date="2019" name="Int. J. Syst. Evol. Microbiol.">
        <title>The Global Catalogue of Microorganisms (GCM) 10K type strain sequencing project: providing services to taxonomists for standard genome sequencing and annotation.</title>
        <authorList>
            <consortium name="The Broad Institute Genomics Platform"/>
            <consortium name="The Broad Institute Genome Sequencing Center for Infectious Disease"/>
            <person name="Wu L."/>
            <person name="Ma J."/>
        </authorList>
    </citation>
    <scope>NUCLEOTIDE SEQUENCE [LARGE SCALE GENOMIC DNA]</scope>
    <source>
        <strain evidence="11">NBRC 108730</strain>
    </source>
</reference>
<evidence type="ECO:0000256" key="6">
    <source>
        <dbReference type="ARBA" id="ARBA00022989"/>
    </source>
</evidence>
<keyword evidence="11" id="KW-1185">Reference proteome</keyword>
<name>A0ABQ6JDB6_9ACTN</name>
<feature type="transmembrane region" description="Helical" evidence="9">
    <location>
        <begin position="85"/>
        <end position="115"/>
    </location>
</feature>
<evidence type="ECO:0000256" key="5">
    <source>
        <dbReference type="ARBA" id="ARBA00022692"/>
    </source>
</evidence>
<evidence type="ECO:0000256" key="9">
    <source>
        <dbReference type="SAM" id="Phobius"/>
    </source>
</evidence>
<dbReference type="PANTHER" id="PTHR21716">
    <property type="entry name" value="TRANSMEMBRANE PROTEIN"/>
    <property type="match status" value="1"/>
</dbReference>
<evidence type="ECO:0000256" key="2">
    <source>
        <dbReference type="ARBA" id="ARBA00009773"/>
    </source>
</evidence>
<keyword evidence="6 9" id="KW-1133">Transmembrane helix</keyword>